<dbReference type="PANTHER" id="PTHR30204:SF90">
    <property type="entry name" value="HTH-TYPE TRANSCRIPTIONAL ACTIVATOR MTA"/>
    <property type="match status" value="1"/>
</dbReference>
<gene>
    <name evidence="3" type="ordered locus">YPA_1686</name>
</gene>
<dbReference type="InterPro" id="IPR047057">
    <property type="entry name" value="MerR_fam"/>
</dbReference>
<dbReference type="EMBL" id="CP000308">
    <property type="protein sequence ID" value="ABG13652.1"/>
    <property type="molecule type" value="Genomic_DNA"/>
</dbReference>
<evidence type="ECO:0000259" key="2">
    <source>
        <dbReference type="PROSITE" id="PS50937"/>
    </source>
</evidence>
<dbReference type="GeneID" id="57976337"/>
<dbReference type="InterPro" id="IPR009061">
    <property type="entry name" value="DNA-bd_dom_put_sf"/>
</dbReference>
<dbReference type="RefSeq" id="WP_002210990.1">
    <property type="nucleotide sequence ID" value="NC_008150.1"/>
</dbReference>
<dbReference type="HOGENOM" id="CLU_1184667_0_0_6"/>
<dbReference type="Proteomes" id="UP000001971">
    <property type="component" value="Chromosome"/>
</dbReference>
<name>A0A0E1NU57_YERPA</name>
<dbReference type="KEGG" id="ypa:YPA_1686"/>
<reference evidence="3 4" key="1">
    <citation type="journal article" date="2006" name="J. Bacteriol.">
        <title>Complete genome sequence of Yersinia pestis strains Antiqua and Nepal516: evidence of gene reduction in an emerging pathogen.</title>
        <authorList>
            <person name="Chain P.S."/>
            <person name="Hu P."/>
            <person name="Malfatti S.A."/>
            <person name="Radnedge L."/>
            <person name="Larimer F."/>
            <person name="Vergez L.M."/>
            <person name="Worsham P."/>
            <person name="Chu M.C."/>
            <person name="Andersen G.L."/>
        </authorList>
    </citation>
    <scope>NUCLEOTIDE SEQUENCE [LARGE SCALE GENOMIC DNA]</scope>
    <source>
        <strain evidence="3 4">Antiqua</strain>
    </source>
</reference>
<dbReference type="PANTHER" id="PTHR30204">
    <property type="entry name" value="REDOX-CYCLING DRUG-SENSING TRANSCRIPTIONAL ACTIVATOR SOXR"/>
    <property type="match status" value="1"/>
</dbReference>
<evidence type="ECO:0000313" key="4">
    <source>
        <dbReference type="Proteomes" id="UP000001971"/>
    </source>
</evidence>
<dbReference type="GO" id="GO:0003677">
    <property type="term" value="F:DNA binding"/>
    <property type="evidence" value="ECO:0007669"/>
    <property type="project" value="UniProtKB-KW"/>
</dbReference>
<dbReference type="PATRIC" id="fig|360102.15.peg.281"/>
<dbReference type="SUPFAM" id="SSF46955">
    <property type="entry name" value="Putative DNA-binding domain"/>
    <property type="match status" value="1"/>
</dbReference>
<dbReference type="Gene3D" id="1.10.1660.10">
    <property type="match status" value="1"/>
</dbReference>
<organism evidence="3 4">
    <name type="scientific">Yersinia pestis bv. Antiqua (strain Antiqua)</name>
    <dbReference type="NCBI Taxonomy" id="360102"/>
    <lineage>
        <taxon>Bacteria</taxon>
        <taxon>Pseudomonadati</taxon>
        <taxon>Pseudomonadota</taxon>
        <taxon>Gammaproteobacteria</taxon>
        <taxon>Enterobacterales</taxon>
        <taxon>Yersiniaceae</taxon>
        <taxon>Yersinia</taxon>
    </lineage>
</organism>
<dbReference type="PROSITE" id="PS50937">
    <property type="entry name" value="HTH_MERR_2"/>
    <property type="match status" value="1"/>
</dbReference>
<feature type="domain" description="HTH merR-type" evidence="2">
    <location>
        <begin position="1"/>
        <end position="69"/>
    </location>
</feature>
<evidence type="ECO:0000313" key="3">
    <source>
        <dbReference type="EMBL" id="ABG13652.1"/>
    </source>
</evidence>
<accession>A0A0E1NU57</accession>
<dbReference type="InterPro" id="IPR000551">
    <property type="entry name" value="MerR-type_HTH_dom"/>
</dbReference>
<keyword evidence="1" id="KW-0238">DNA-binding</keyword>
<protein>
    <submittedName>
        <fullName evidence="3">Putative regulatory protein</fullName>
    </submittedName>
</protein>
<dbReference type="GO" id="GO:0003700">
    <property type="term" value="F:DNA-binding transcription factor activity"/>
    <property type="evidence" value="ECO:0007669"/>
    <property type="project" value="InterPro"/>
</dbReference>
<dbReference type="Pfam" id="PF13411">
    <property type="entry name" value="MerR_1"/>
    <property type="match status" value="1"/>
</dbReference>
<dbReference type="SMART" id="SM00422">
    <property type="entry name" value="HTH_MERR"/>
    <property type="match status" value="1"/>
</dbReference>
<sequence length="279" mass="32119">MYKIKKFSQITGISEFNLRYFDQIGLLPAERDNSRYRLYHPRQIAMAHLILSLQKAHVSNEKIKSILMDYSSQNSQSALCYAQHAIDETLHQLTCARHFLTTQIERQMLINDAKRRLNNPFIEERNIEPLGIFSINTPNIIDFFKYVSEVSGNPDWYLRHRYGFIVERESIQKNNYKLMNFFCNEPNIINKHGGDFPAGSYFSGFYKGSLENNPAVSKHLSQADDNGMNHSSKVIIEHISGPATVKCKSEFLIKVMYPCHHQLDGSHETPTVLTPSSTN</sequence>
<evidence type="ECO:0000256" key="1">
    <source>
        <dbReference type="ARBA" id="ARBA00023125"/>
    </source>
</evidence>
<dbReference type="AlphaFoldDB" id="A0A0E1NU57"/>
<proteinExistence type="predicted"/>
<dbReference type="CDD" id="cd00592">
    <property type="entry name" value="HTH_MerR-like"/>
    <property type="match status" value="1"/>
</dbReference>